<evidence type="ECO:0000256" key="4">
    <source>
        <dbReference type="SAM" id="Coils"/>
    </source>
</evidence>
<evidence type="ECO:0000256" key="3">
    <source>
        <dbReference type="ARBA" id="ARBA00023219"/>
    </source>
</evidence>
<keyword evidence="2" id="KW-1188">Viral release from host cell</keyword>
<keyword evidence="4" id="KW-0175">Coiled coil</keyword>
<evidence type="ECO:0000313" key="5">
    <source>
        <dbReference type="EMBL" id="QKU21856.1"/>
    </source>
</evidence>
<protein>
    <submittedName>
        <fullName evidence="5">Head-tail connector protein</fullName>
    </submittedName>
</protein>
<accession>A0A6N1N1X3</accession>
<reference evidence="5 6" key="1">
    <citation type="submission" date="2019-11" db="EMBL/GenBank/DDBJ databases">
        <title>FDA dAtabase for Regulatory Grade micrObial Sequences (FDA-ARGOS): Supporting development and validation of Infectious Disease Dx tests.</title>
        <authorList>
            <person name="Patel R."/>
            <person name="Rucinski S."/>
            <person name="Tallon L."/>
            <person name="Sadzewicz L."/>
            <person name="Vavikolanu K."/>
            <person name="Mehta A."/>
            <person name="Aluvathingal J."/>
            <person name="Nadendla S."/>
            <person name="Nandy P."/>
            <person name="Geyer C."/>
            <person name="Yan Y."/>
            <person name="Sichtig H."/>
        </authorList>
    </citation>
    <scope>NUCLEOTIDE SEQUENCE [LARGE SCALE GENOMIC DNA]</scope>
    <source>
        <strain evidence="5 6">FDAARGOS_557</strain>
    </source>
</reference>
<evidence type="ECO:0000256" key="2">
    <source>
        <dbReference type="ARBA" id="ARBA00022612"/>
    </source>
</evidence>
<gene>
    <name evidence="5" type="ORF">FOB19_10870</name>
</gene>
<dbReference type="InterPro" id="IPR020991">
    <property type="entry name" value="Connector_podovirus"/>
</dbReference>
<dbReference type="AlphaFoldDB" id="A0A6N1N1X3"/>
<keyword evidence="3" id="KW-0231">Viral genome packaging</keyword>
<evidence type="ECO:0000313" key="6">
    <source>
        <dbReference type="Proteomes" id="UP000509126"/>
    </source>
</evidence>
<dbReference type="Pfam" id="PF12236">
    <property type="entry name" value="Head-tail_con"/>
    <property type="match status" value="1"/>
</dbReference>
<name>A0A6N1N1X3_ACILW</name>
<dbReference type="EMBL" id="CP054803">
    <property type="protein sequence ID" value="QKU21856.1"/>
    <property type="molecule type" value="Genomic_DNA"/>
</dbReference>
<feature type="coiled-coil region" evidence="4">
    <location>
        <begin position="496"/>
        <end position="530"/>
    </location>
</feature>
<proteinExistence type="predicted"/>
<dbReference type="Proteomes" id="UP000509126">
    <property type="component" value="Chromosome"/>
</dbReference>
<dbReference type="RefSeq" id="WP_174894503.1">
    <property type="nucleotide sequence ID" value="NZ_CP054803.1"/>
</dbReference>
<comment type="subcellular location">
    <subcellularLocation>
        <location evidence="1">Virion</location>
    </subcellularLocation>
</comment>
<evidence type="ECO:0000256" key="1">
    <source>
        <dbReference type="ARBA" id="ARBA00004328"/>
    </source>
</evidence>
<sequence>MSDRASQICKRLGELRAERAKYEAHWTECYKYGAPERQQCFSGSSGSEGTREKQRADLLDSTAAESILIFVSNLIAGTTPANAIWFKAVPDGMDDQAELTPGEHWLEQVAQFLFRNIHGANFDSEIYDMIIDFAVAGWGVIYQDIDREKGGGFTYQCWPIGECFIASTRPDGQVDTIYREYTKTAAQLVSEFGEHKVSDAVRNTYQSRPDDRFKIVHVIEPRKVKASMTNRVLLPKNMPFASYHVEVDGKNILKESGYNEFPCAVPRFRKIPGSVYGIGIMSTALPDAKSANALMRDTLRSAEIDVLGFWIAEDDGILNPRTVRIGGGKIVTAGKVDAMKRLDSGRGFQVADPLLDRIQSSIRRKLMADSLQQHYNTPPTAAEIYARVDMIRQQLGPLYGRAQAELLVPILDRAFGLAYRAEALGEAPEDLQGRNLSFKFISPLARAQKLEEVASIERLMASLGSIIEVAPDALDNINLDAVPQVLAAGLGAPTSIMRTTDELQAYREQKAQAQQQAAAQEQQAAMAQQVTGAVANAAGKGLEAQMVSEVMQ</sequence>
<organism evidence="5 6">
    <name type="scientific">Acinetobacter lwoffii</name>
    <dbReference type="NCBI Taxonomy" id="28090"/>
    <lineage>
        <taxon>Bacteria</taxon>
        <taxon>Pseudomonadati</taxon>
        <taxon>Pseudomonadota</taxon>
        <taxon>Gammaproteobacteria</taxon>
        <taxon>Moraxellales</taxon>
        <taxon>Moraxellaceae</taxon>
        <taxon>Acinetobacter</taxon>
    </lineage>
</organism>